<evidence type="ECO:0000259" key="9">
    <source>
        <dbReference type="Pfam" id="PF02838"/>
    </source>
</evidence>
<dbReference type="InterPro" id="IPR014756">
    <property type="entry name" value="Ig_E-set"/>
</dbReference>
<dbReference type="InterPro" id="IPR029018">
    <property type="entry name" value="Hex-like_dom2"/>
</dbReference>
<feature type="active site" description="Proton donor" evidence="7">
    <location>
        <position position="514"/>
    </location>
</feature>
<dbReference type="InterPro" id="IPR008965">
    <property type="entry name" value="CBM2/CBM3_carb-bd_dom_sf"/>
</dbReference>
<dbReference type="InterPro" id="IPR015883">
    <property type="entry name" value="Glyco_hydro_20_cat"/>
</dbReference>
<keyword evidence="5" id="KW-0326">Glycosidase</keyword>
<name>A0A142ENC9_9BACT</name>
<keyword evidence="4" id="KW-0378">Hydrolase</keyword>
<evidence type="ECO:0000256" key="3">
    <source>
        <dbReference type="ARBA" id="ARBA00012663"/>
    </source>
</evidence>
<dbReference type="KEGG" id="alm:AO498_09400"/>
<dbReference type="AlphaFoldDB" id="A0A142ENC9"/>
<reference evidence="12" key="1">
    <citation type="submission" date="2015-09" db="EMBL/GenBank/DDBJ databases">
        <title>Complete sequence of Algoriphagus sp. M8-2.</title>
        <authorList>
            <person name="Shintani M."/>
        </authorList>
    </citation>
    <scope>NUCLEOTIDE SEQUENCE [LARGE SCALE GENOMIC DNA]</scope>
    <source>
        <strain evidence="12">M8-2</strain>
    </source>
</reference>
<dbReference type="RefSeq" id="WP_067546506.1">
    <property type="nucleotide sequence ID" value="NZ_CP012836.1"/>
</dbReference>
<evidence type="ECO:0000256" key="5">
    <source>
        <dbReference type="ARBA" id="ARBA00023295"/>
    </source>
</evidence>
<dbReference type="PATRIC" id="fig|1727163.4.peg.1964"/>
<dbReference type="SUPFAM" id="SSF81296">
    <property type="entry name" value="E set domains"/>
    <property type="match status" value="1"/>
</dbReference>
<comment type="catalytic activity">
    <reaction evidence="1">
        <text>Hydrolysis of terminal non-reducing N-acetyl-D-hexosamine residues in N-acetyl-beta-D-hexosaminides.</text>
        <dbReference type="EC" id="3.2.1.52"/>
    </reaction>
</comment>
<dbReference type="EMBL" id="CP012836">
    <property type="protein sequence ID" value="AMQ56634.1"/>
    <property type="molecule type" value="Genomic_DNA"/>
</dbReference>
<dbReference type="Pfam" id="PF02838">
    <property type="entry name" value="Glyco_hydro_20b"/>
    <property type="match status" value="1"/>
</dbReference>
<dbReference type="InterPro" id="IPR025705">
    <property type="entry name" value="Beta_hexosaminidase_sua/sub"/>
</dbReference>
<feature type="domain" description="Beta-hexosaminidase bacterial type N-terminal" evidence="9">
    <location>
        <begin position="184"/>
        <end position="304"/>
    </location>
</feature>
<comment type="similarity">
    <text evidence="2">Belongs to the glycosyl hydrolase 20 family.</text>
</comment>
<dbReference type="SUPFAM" id="SSF49384">
    <property type="entry name" value="Carbohydrate-binding domain"/>
    <property type="match status" value="1"/>
</dbReference>
<evidence type="ECO:0000256" key="4">
    <source>
        <dbReference type="ARBA" id="ARBA00022801"/>
    </source>
</evidence>
<dbReference type="OrthoDB" id="9763537at2"/>
<dbReference type="SUPFAM" id="SSF51445">
    <property type="entry name" value="(Trans)glycosidases"/>
    <property type="match status" value="1"/>
</dbReference>
<dbReference type="Gene3D" id="3.20.20.80">
    <property type="entry name" value="Glycosidases"/>
    <property type="match status" value="1"/>
</dbReference>
<dbReference type="Gene3D" id="3.30.379.10">
    <property type="entry name" value="Chitobiase/beta-hexosaminidase domain 2-like"/>
    <property type="match status" value="1"/>
</dbReference>
<dbReference type="InterPro" id="IPR015882">
    <property type="entry name" value="HEX_bac_N"/>
</dbReference>
<dbReference type="InterPro" id="IPR004867">
    <property type="entry name" value="CHB_C_dom"/>
</dbReference>
<dbReference type="InterPro" id="IPR017853">
    <property type="entry name" value="GH"/>
</dbReference>
<evidence type="ECO:0000256" key="7">
    <source>
        <dbReference type="PIRSR" id="PIRSR625705-1"/>
    </source>
</evidence>
<dbReference type="GO" id="GO:0016020">
    <property type="term" value="C:membrane"/>
    <property type="evidence" value="ECO:0007669"/>
    <property type="project" value="TreeGrafter"/>
</dbReference>
<feature type="domain" description="Glycoside hydrolase family 20 catalytic" evidence="8">
    <location>
        <begin position="308"/>
        <end position="723"/>
    </location>
</feature>
<dbReference type="SUPFAM" id="SSF55545">
    <property type="entry name" value="beta-N-acetylhexosaminidase-like domain"/>
    <property type="match status" value="1"/>
</dbReference>
<evidence type="ECO:0000313" key="11">
    <source>
        <dbReference type="EMBL" id="AMQ56634.1"/>
    </source>
</evidence>
<evidence type="ECO:0000256" key="6">
    <source>
        <dbReference type="ARBA" id="ARBA00030512"/>
    </source>
</evidence>
<dbReference type="Gene3D" id="2.60.40.290">
    <property type="match status" value="1"/>
</dbReference>
<evidence type="ECO:0000259" key="10">
    <source>
        <dbReference type="Pfam" id="PF03174"/>
    </source>
</evidence>
<evidence type="ECO:0000256" key="2">
    <source>
        <dbReference type="ARBA" id="ARBA00006285"/>
    </source>
</evidence>
<evidence type="ECO:0000256" key="1">
    <source>
        <dbReference type="ARBA" id="ARBA00001231"/>
    </source>
</evidence>
<dbReference type="EC" id="3.2.1.52" evidence="3"/>
<dbReference type="GO" id="GO:0030247">
    <property type="term" value="F:polysaccharide binding"/>
    <property type="evidence" value="ECO:0007669"/>
    <property type="project" value="InterPro"/>
</dbReference>
<protein>
    <recommendedName>
        <fullName evidence="3">beta-N-acetylhexosaminidase</fullName>
        <ecNumber evidence="3">3.2.1.52</ecNumber>
    </recommendedName>
    <alternativeName>
        <fullName evidence="6">Beta-N-acetylhexosaminidase</fullName>
    </alternativeName>
</protein>
<evidence type="ECO:0000313" key="12">
    <source>
        <dbReference type="Proteomes" id="UP000073816"/>
    </source>
</evidence>
<dbReference type="GO" id="GO:0030203">
    <property type="term" value="P:glycosaminoglycan metabolic process"/>
    <property type="evidence" value="ECO:0007669"/>
    <property type="project" value="TreeGrafter"/>
</dbReference>
<dbReference type="Proteomes" id="UP000073816">
    <property type="component" value="Chromosome"/>
</dbReference>
<gene>
    <name evidence="11" type="ORF">AO498_09400</name>
</gene>
<dbReference type="GO" id="GO:0004563">
    <property type="term" value="F:beta-N-acetylhexosaminidase activity"/>
    <property type="evidence" value="ECO:0007669"/>
    <property type="project" value="UniProtKB-EC"/>
</dbReference>
<dbReference type="GO" id="GO:0005975">
    <property type="term" value="P:carbohydrate metabolic process"/>
    <property type="evidence" value="ECO:0007669"/>
    <property type="project" value="InterPro"/>
</dbReference>
<organism evidence="11 12">
    <name type="scientific">Algoriphagus sanaruensis</name>
    <dbReference type="NCBI Taxonomy" id="1727163"/>
    <lineage>
        <taxon>Bacteria</taxon>
        <taxon>Pseudomonadati</taxon>
        <taxon>Bacteroidota</taxon>
        <taxon>Cytophagia</taxon>
        <taxon>Cytophagales</taxon>
        <taxon>Cyclobacteriaceae</taxon>
        <taxon>Algoriphagus</taxon>
    </lineage>
</organism>
<sequence>MMIRTVVFLFAFVLISFGGFSQTEARWVLDQNQFKNPGFHEATITLTADQDSSISAGWKLYFNTIFISVSSVSKLPDTEIKHLQGDFFVWEGQTPEIKKGQSLKLSYRSSGPFLKNSYAPEGLILLHADGRIEEVRQYTREEISDSQLAEMAQNTSLPIPSGEKVYEENQGISLLDPSDIPPFLPSPKSWKYTGEPLKTQNAGMAVIGSSEFREVTKYLLLTLKQGYAPKVNREEPPINIKVQRVDGLDEEAYKLSISGRRVDILASTEKGAFYGVQSFLALMPPHFWTEPSDEFVLPQLQIEDSPAYEYRGFFLDVARNFQTKEQIFKILDLMALYKLNVFHFNLANDEGWRIEIPGLPELTEFGAKRGFSTDESEFLWPYYASGVSPIIDSPGTGFYSVSDFEEILAYAKARFIQVIPEIGVPAHSRAAILAMEKRYKSLVAQGREEEGLEYRLADPKDQSVYLSAQNFRGNTVCVCQESTFRFYEKVVQEIKNRFERVGLPLTSWHTGGDEVPRGVWSASPICAEFLANHPELKLEDLNDYFRQRVAGILEKYDLNMGGWEEIGQTHSSNEVVPNPKFADQSWTLYAWNAVAGWGGEDMAYRLANAGYPVVICSSANFYFDLAYNWSPDERGHTWSGVVDMYQSWKTVPGKLYLSHDQTIDGDLWDWEQARQKFTTLTDLGKQNIRGVSGQLWTETVKGPEMLEYYLLPKMLGYVERAWVGDPEWSSQESLDQMRSEREIEWNVFLNVIAQKELPRLETIHGGWNFRLPLPGVAIKNGRVLVNSPLPGFEIRYTDNGTEPIHESPIYREPIPVFEGFNPRFKLFMPSGKSGRSRGLN</sequence>
<dbReference type="PANTHER" id="PTHR22600:SF57">
    <property type="entry name" value="BETA-N-ACETYLHEXOSAMINIDASE"/>
    <property type="match status" value="1"/>
</dbReference>
<reference evidence="11 12" key="2">
    <citation type="journal article" date="2016" name="Genome Announc.">
        <title>Complete Genome Sequence of Algoriphagus sp. Strain M8-2, Isolated from a Brackish Lake.</title>
        <authorList>
            <person name="Muraguchi Y."/>
            <person name="Kushimoto K."/>
            <person name="Ohtsubo Y."/>
            <person name="Suzuki T."/>
            <person name="Dohra H."/>
            <person name="Kimbara K."/>
            <person name="Shintani M."/>
        </authorList>
    </citation>
    <scope>NUCLEOTIDE SEQUENCE [LARGE SCALE GENOMIC DNA]</scope>
    <source>
        <strain evidence="11 12">M8-2</strain>
    </source>
</reference>
<evidence type="ECO:0000259" key="8">
    <source>
        <dbReference type="Pfam" id="PF00728"/>
    </source>
</evidence>
<dbReference type="Pfam" id="PF03174">
    <property type="entry name" value="CHB_HEX_C"/>
    <property type="match status" value="1"/>
</dbReference>
<dbReference type="InterPro" id="IPR013783">
    <property type="entry name" value="Ig-like_fold"/>
</dbReference>
<dbReference type="Pfam" id="PF00728">
    <property type="entry name" value="Glyco_hydro_20"/>
    <property type="match status" value="1"/>
</dbReference>
<keyword evidence="12" id="KW-1185">Reference proteome</keyword>
<dbReference type="Gene3D" id="2.60.40.10">
    <property type="entry name" value="Immunoglobulins"/>
    <property type="match status" value="1"/>
</dbReference>
<dbReference type="InterPro" id="IPR012291">
    <property type="entry name" value="CBM2_carb-bd_dom_sf"/>
</dbReference>
<dbReference type="STRING" id="1727163.AO498_09400"/>
<proteinExistence type="inferred from homology"/>
<dbReference type="PANTHER" id="PTHR22600">
    <property type="entry name" value="BETA-HEXOSAMINIDASE"/>
    <property type="match status" value="1"/>
</dbReference>
<feature type="domain" description="Chitobiase C-terminal" evidence="10">
    <location>
        <begin position="756"/>
        <end position="806"/>
    </location>
</feature>
<dbReference type="PRINTS" id="PR00738">
    <property type="entry name" value="GLHYDRLASE20"/>
</dbReference>
<accession>A0A142ENC9</accession>